<dbReference type="InterPro" id="IPR000387">
    <property type="entry name" value="Tyr_Pase_dom"/>
</dbReference>
<dbReference type="GO" id="GO:0005737">
    <property type="term" value="C:cytoplasm"/>
    <property type="evidence" value="ECO:0007669"/>
    <property type="project" value="TreeGrafter"/>
</dbReference>
<dbReference type="PROSITE" id="PS00383">
    <property type="entry name" value="TYR_PHOSPHATASE_1"/>
    <property type="match status" value="1"/>
</dbReference>
<dbReference type="WBParaSite" id="SMRG1_66660.1">
    <property type="protein sequence ID" value="SMRG1_66660.1"/>
    <property type="gene ID" value="SMRG1_66660"/>
</dbReference>
<dbReference type="PROSITE" id="PS50054">
    <property type="entry name" value="TYR_PHOSPHATASE_DUAL"/>
    <property type="match status" value="1"/>
</dbReference>
<evidence type="ECO:0000313" key="5">
    <source>
        <dbReference type="Proteomes" id="UP000050790"/>
    </source>
</evidence>
<dbReference type="Pfam" id="PF00782">
    <property type="entry name" value="DSPc"/>
    <property type="match status" value="1"/>
</dbReference>
<keyword evidence="1" id="KW-0378">Hydrolase</keyword>
<dbReference type="PROSITE" id="PS50056">
    <property type="entry name" value="TYR_PHOSPHATASE_2"/>
    <property type="match status" value="1"/>
</dbReference>
<dbReference type="InterPro" id="IPR016130">
    <property type="entry name" value="Tyr_Pase_AS"/>
</dbReference>
<evidence type="ECO:0000259" key="4">
    <source>
        <dbReference type="PROSITE" id="PS50056"/>
    </source>
</evidence>
<dbReference type="Gene3D" id="3.90.190.10">
    <property type="entry name" value="Protein tyrosine phosphatase superfamily"/>
    <property type="match status" value="1"/>
</dbReference>
<evidence type="ECO:0000256" key="1">
    <source>
        <dbReference type="ARBA" id="ARBA00022801"/>
    </source>
</evidence>
<dbReference type="InterPro" id="IPR020422">
    <property type="entry name" value="TYR_PHOSPHATASE_DUAL_dom"/>
</dbReference>
<sequence>MQTHSFFETEYILQKFEEVTRFNSIKQLMNNIKDAIQCFNMNSLKPTLIEVRQLDGSIIKMNKYGLEIEKNNKSIQSESNFSSYGFIPNFNLDLQIGRIELPEFTILFGSVDVAQNLNLLKMNNVTHIINLISNIIPNYFPEYFHYLSLIVYDNLTFQLNDILNDCFNFLNIIKQIKGCCFIHCEAGISRSPSIIIAYLIKFYNYSYNNAYNLVNNSRNICINVNFKSQLMKLN</sequence>
<dbReference type="CDD" id="cd14498">
    <property type="entry name" value="DSP"/>
    <property type="match status" value="1"/>
</dbReference>
<evidence type="ECO:0000256" key="2">
    <source>
        <dbReference type="ARBA" id="ARBA00022912"/>
    </source>
</evidence>
<reference evidence="6" key="1">
    <citation type="submission" date="2023-11" db="UniProtKB">
        <authorList>
            <consortium name="WormBaseParasite"/>
        </authorList>
    </citation>
    <scope>IDENTIFICATION</scope>
</reference>
<dbReference type="InterPro" id="IPR000340">
    <property type="entry name" value="Dual-sp_phosphatase_cat-dom"/>
</dbReference>
<evidence type="ECO:0000313" key="6">
    <source>
        <dbReference type="WBParaSite" id="SMRG1_66660.1"/>
    </source>
</evidence>
<dbReference type="Proteomes" id="UP000050790">
    <property type="component" value="Unassembled WGS sequence"/>
</dbReference>
<feature type="domain" description="Tyrosine-protein phosphatase" evidence="3">
    <location>
        <begin position="95"/>
        <end position="234"/>
    </location>
</feature>
<proteinExistence type="predicted"/>
<protein>
    <submittedName>
        <fullName evidence="6">Protein-tyrosine-phosphatase</fullName>
    </submittedName>
</protein>
<dbReference type="PANTHER" id="PTHR46377">
    <property type="entry name" value="DUAL SPECIFICITY PROTEIN PHOSPHATASE 19"/>
    <property type="match status" value="1"/>
</dbReference>
<name>A0AA85A6E5_9TREM</name>
<dbReference type="PANTHER" id="PTHR46377:SF1">
    <property type="entry name" value="DUAL SPECIFICITY PROTEIN PHOSPHATASE 19"/>
    <property type="match status" value="1"/>
</dbReference>
<dbReference type="InterPro" id="IPR029021">
    <property type="entry name" value="Prot-tyrosine_phosphatase-like"/>
</dbReference>
<dbReference type="GO" id="GO:0008579">
    <property type="term" value="F:JUN kinase phosphatase activity"/>
    <property type="evidence" value="ECO:0007669"/>
    <property type="project" value="TreeGrafter"/>
</dbReference>
<dbReference type="AlphaFoldDB" id="A0AA85A6E5"/>
<dbReference type="SUPFAM" id="SSF52799">
    <property type="entry name" value="(Phosphotyrosine protein) phosphatases II"/>
    <property type="match status" value="1"/>
</dbReference>
<evidence type="ECO:0000259" key="3">
    <source>
        <dbReference type="PROSITE" id="PS50054"/>
    </source>
</evidence>
<accession>A0AA85A6E5</accession>
<organism evidence="5 6">
    <name type="scientific">Schistosoma margrebowiei</name>
    <dbReference type="NCBI Taxonomy" id="48269"/>
    <lineage>
        <taxon>Eukaryota</taxon>
        <taxon>Metazoa</taxon>
        <taxon>Spiralia</taxon>
        <taxon>Lophotrochozoa</taxon>
        <taxon>Platyhelminthes</taxon>
        <taxon>Trematoda</taxon>
        <taxon>Digenea</taxon>
        <taxon>Strigeidida</taxon>
        <taxon>Schistosomatoidea</taxon>
        <taxon>Schistosomatidae</taxon>
        <taxon>Schistosoma</taxon>
    </lineage>
</organism>
<dbReference type="SMART" id="SM00195">
    <property type="entry name" value="DSPc"/>
    <property type="match status" value="1"/>
</dbReference>
<feature type="domain" description="Tyrosine specific protein phosphatases" evidence="4">
    <location>
        <begin position="167"/>
        <end position="218"/>
    </location>
</feature>
<keyword evidence="2" id="KW-0904">Protein phosphatase</keyword>